<dbReference type="PRINTS" id="PR01607">
    <property type="entry name" value="APYRASEFAMLY"/>
</dbReference>
<gene>
    <name evidence="3" type="ORF">IAD26_05145</name>
</gene>
<accession>A0A9D1MZR2</accession>
<dbReference type="AlphaFoldDB" id="A0A9D1MZR2"/>
<dbReference type="InterPro" id="IPR006179">
    <property type="entry name" value="5_nucleotidase/apyrase"/>
</dbReference>
<dbReference type="SUPFAM" id="SSF55816">
    <property type="entry name" value="5'-nucleotidase (syn. UDP-sugar hydrolase), C-terminal domain"/>
    <property type="match status" value="1"/>
</dbReference>
<dbReference type="Pfam" id="PF02872">
    <property type="entry name" value="5_nucleotid_C"/>
    <property type="match status" value="1"/>
</dbReference>
<organism evidence="3 4">
    <name type="scientific">Candidatus Limenecus avicola</name>
    <dbReference type="NCBI Taxonomy" id="2840847"/>
    <lineage>
        <taxon>Bacteria</taxon>
        <taxon>Bacillati</taxon>
        <taxon>Bacillota</taxon>
        <taxon>Clostridia</taxon>
        <taxon>Eubacteriales</taxon>
        <taxon>Clostridiaceae</taxon>
        <taxon>Clostridiaceae incertae sedis</taxon>
        <taxon>Candidatus Limenecus</taxon>
    </lineage>
</organism>
<evidence type="ECO:0000313" key="4">
    <source>
        <dbReference type="Proteomes" id="UP000886748"/>
    </source>
</evidence>
<name>A0A9D1MZR2_9CLOT</name>
<dbReference type="GO" id="GO:0009166">
    <property type="term" value="P:nucleotide catabolic process"/>
    <property type="evidence" value="ECO:0007669"/>
    <property type="project" value="InterPro"/>
</dbReference>
<dbReference type="InterPro" id="IPR029052">
    <property type="entry name" value="Metallo-depent_PP-like"/>
</dbReference>
<dbReference type="PANTHER" id="PTHR11575">
    <property type="entry name" value="5'-NUCLEOTIDASE-RELATED"/>
    <property type="match status" value="1"/>
</dbReference>
<dbReference type="InterPro" id="IPR008334">
    <property type="entry name" value="5'-Nucleotdase_C"/>
</dbReference>
<comment type="caution">
    <text evidence="3">The sequence shown here is derived from an EMBL/GenBank/DDBJ whole genome shotgun (WGS) entry which is preliminary data.</text>
</comment>
<evidence type="ECO:0000256" key="1">
    <source>
        <dbReference type="RuleBase" id="RU362119"/>
    </source>
</evidence>
<reference evidence="3" key="2">
    <citation type="journal article" date="2021" name="PeerJ">
        <title>Extensive microbial diversity within the chicken gut microbiome revealed by metagenomics and culture.</title>
        <authorList>
            <person name="Gilroy R."/>
            <person name="Ravi A."/>
            <person name="Getino M."/>
            <person name="Pursley I."/>
            <person name="Horton D.L."/>
            <person name="Alikhan N.F."/>
            <person name="Baker D."/>
            <person name="Gharbi K."/>
            <person name="Hall N."/>
            <person name="Watson M."/>
            <person name="Adriaenssens E.M."/>
            <person name="Foster-Nyarko E."/>
            <person name="Jarju S."/>
            <person name="Secka A."/>
            <person name="Antonio M."/>
            <person name="Oren A."/>
            <person name="Chaudhuri R.R."/>
            <person name="La Ragione R."/>
            <person name="Hildebrand F."/>
            <person name="Pallen M.J."/>
        </authorList>
    </citation>
    <scope>NUCLEOTIDE SEQUENCE</scope>
    <source>
        <strain evidence="3">CHK154-7741</strain>
    </source>
</reference>
<comment type="similarity">
    <text evidence="1">Belongs to the 5'-nucleotidase family.</text>
</comment>
<dbReference type="PANTHER" id="PTHR11575:SF24">
    <property type="entry name" value="5'-NUCLEOTIDASE"/>
    <property type="match status" value="1"/>
</dbReference>
<protein>
    <submittedName>
        <fullName evidence="3">5'-nucleotidase C-terminal domain-containing protein</fullName>
    </submittedName>
</protein>
<feature type="domain" description="5'-Nucleotidase C-terminal" evidence="2">
    <location>
        <begin position="335"/>
        <end position="477"/>
    </location>
</feature>
<evidence type="ECO:0000313" key="3">
    <source>
        <dbReference type="EMBL" id="HIU92503.1"/>
    </source>
</evidence>
<dbReference type="GO" id="GO:0016787">
    <property type="term" value="F:hydrolase activity"/>
    <property type="evidence" value="ECO:0007669"/>
    <property type="project" value="UniProtKB-KW"/>
</dbReference>
<sequence>MFVNNNFNRFNFKAAANAAQSDNNGEVRTRNLYANDMHGILSGYRKMITVRDRFEAENKKNPSIIASTYLSGDGNVGANRQKNKLVIALENFIKPRAKAPGNHDFDDQGSKGLSELLDDSKVKTLALNLVTKPNSALQDDIDAGRLAKSMIFEENGQKFGVIGLIPSDLFKRINQQSKDKSKDIDVLNLQDTIKAVQEEVNKMEAQNVNKITLVSHMGIDADKEIIKNVVGVDIVHGAHSHDLLKGLVPGENYFISKRGEPVIMTQAGKNGHWYGILDVVYDKNGKIIKAKNDVKSLDDETDSLKAVVLEKMMIGEPKKIGELAHDVKSMPETILDENPMCSFLCDAYKKLTGADIVLNNAGTMRNTLHKGDVTDRMIIDMMPYYNNISTYKLSEKDIVDAINSGIEATAKYHRTGALQVAGMSYVIGKNGKIKEAYLLKDDGTKESMNVQNPRADKFYTVAYNSFLGGGTDGLEMLHAPEKMIKTFDANETDLLIDYFKTFDNKPLSIDKTGRITREKNQV</sequence>
<dbReference type="GO" id="GO:0000166">
    <property type="term" value="F:nucleotide binding"/>
    <property type="evidence" value="ECO:0007669"/>
    <property type="project" value="UniProtKB-KW"/>
</dbReference>
<dbReference type="Gene3D" id="3.90.780.10">
    <property type="entry name" value="5'-Nucleotidase, C-terminal domain"/>
    <property type="match status" value="1"/>
</dbReference>
<dbReference type="InterPro" id="IPR036907">
    <property type="entry name" value="5'-Nucleotdase_C_sf"/>
</dbReference>
<dbReference type="EMBL" id="DVOD01000036">
    <property type="protein sequence ID" value="HIU92503.1"/>
    <property type="molecule type" value="Genomic_DNA"/>
</dbReference>
<evidence type="ECO:0000259" key="2">
    <source>
        <dbReference type="Pfam" id="PF02872"/>
    </source>
</evidence>
<reference evidence="3" key="1">
    <citation type="submission" date="2020-10" db="EMBL/GenBank/DDBJ databases">
        <authorList>
            <person name="Gilroy R."/>
        </authorList>
    </citation>
    <scope>NUCLEOTIDE SEQUENCE</scope>
    <source>
        <strain evidence="3">CHK154-7741</strain>
    </source>
</reference>
<keyword evidence="1" id="KW-0378">Hydrolase</keyword>
<proteinExistence type="inferred from homology"/>
<keyword evidence="1" id="KW-0547">Nucleotide-binding</keyword>
<dbReference type="Proteomes" id="UP000886748">
    <property type="component" value="Unassembled WGS sequence"/>
</dbReference>
<dbReference type="Gene3D" id="3.60.21.10">
    <property type="match status" value="1"/>
</dbReference>
<dbReference type="SUPFAM" id="SSF56300">
    <property type="entry name" value="Metallo-dependent phosphatases"/>
    <property type="match status" value="1"/>
</dbReference>